<feature type="transmembrane region" description="Helical" evidence="1">
    <location>
        <begin position="7"/>
        <end position="24"/>
    </location>
</feature>
<accession>A0A2S5A934</accession>
<dbReference type="InterPro" id="IPR025646">
    <property type="entry name" value="DUF4350"/>
</dbReference>
<dbReference type="RefSeq" id="WP_103787117.1">
    <property type="nucleotide sequence ID" value="NZ_PQVF01000001.1"/>
</dbReference>
<gene>
    <name evidence="3" type="ORF">C3K47_00500</name>
</gene>
<keyword evidence="1" id="KW-0812">Transmembrane</keyword>
<reference evidence="3 4" key="1">
    <citation type="submission" date="2018-01" db="EMBL/GenBank/DDBJ databases">
        <authorList>
            <person name="Gaut B.S."/>
            <person name="Morton B.R."/>
            <person name="Clegg M.T."/>
            <person name="Duvall M.R."/>
        </authorList>
    </citation>
    <scope>NUCLEOTIDE SEQUENCE [LARGE SCALE GENOMIC DNA]</scope>
    <source>
        <strain evidence="3 4">HR-AV</strain>
    </source>
</reference>
<dbReference type="Proteomes" id="UP000236893">
    <property type="component" value="Unassembled WGS sequence"/>
</dbReference>
<sequence>MKGNRKYIAILVVMILAYAFVDYYRPKPINWTITLSNKDKIPFGSYATFKLLKEVFPKQKIVSSRLPVFNQLSETIDSSGNYIFVAPTFFADTNDVTKLLDFVYRGNSVFIAASSISGKLADTLGVETEYEVDEKEYSTKLVWSSEETLYKFKQPRDNSFFDSVDAKRTLVLGRKLSGKPDFIKVRHGKGNFYLNTNSTAFANFFVLDKATSDYAFKSFSYLPVKPVIWDEYLKQGRSGADDIFRVLFDYPALQWAYYIMILGTLVFIIFEAKRRQRIIPIVPPLANNTLDFTKVIGALYFNNANHTDAAKKKVNFLLEYIRTHFFERTNELDNDFITHFTVKTGWDKDKMQQLFEMARWVRVLPDNYELSETELMQLNILIEDFYEFVSITKTSSRK</sequence>
<feature type="transmembrane region" description="Helical" evidence="1">
    <location>
        <begin position="255"/>
        <end position="272"/>
    </location>
</feature>
<keyword evidence="1" id="KW-0472">Membrane</keyword>
<keyword evidence="4" id="KW-1185">Reference proteome</keyword>
<comment type="caution">
    <text evidence="3">The sequence shown here is derived from an EMBL/GenBank/DDBJ whole genome shotgun (WGS) entry which is preliminary data.</text>
</comment>
<evidence type="ECO:0000259" key="2">
    <source>
        <dbReference type="Pfam" id="PF14258"/>
    </source>
</evidence>
<dbReference type="EMBL" id="PQVF01000001">
    <property type="protein sequence ID" value="POY39014.1"/>
    <property type="molecule type" value="Genomic_DNA"/>
</dbReference>
<name>A0A2S5A934_9SPHI</name>
<feature type="domain" description="DUF4350" evidence="2">
    <location>
        <begin position="38"/>
        <end position="215"/>
    </location>
</feature>
<dbReference type="OrthoDB" id="1111222at2"/>
<protein>
    <submittedName>
        <fullName evidence="3">DUF4350 domain-containing protein</fullName>
    </submittedName>
</protein>
<keyword evidence="1" id="KW-1133">Transmembrane helix</keyword>
<dbReference type="Pfam" id="PF14258">
    <property type="entry name" value="DUF4350"/>
    <property type="match status" value="1"/>
</dbReference>
<evidence type="ECO:0000256" key="1">
    <source>
        <dbReference type="SAM" id="Phobius"/>
    </source>
</evidence>
<evidence type="ECO:0000313" key="4">
    <source>
        <dbReference type="Proteomes" id="UP000236893"/>
    </source>
</evidence>
<dbReference type="AlphaFoldDB" id="A0A2S5A934"/>
<organism evidence="3 4">
    <name type="scientific">Solitalea longa</name>
    <dbReference type="NCBI Taxonomy" id="2079460"/>
    <lineage>
        <taxon>Bacteria</taxon>
        <taxon>Pseudomonadati</taxon>
        <taxon>Bacteroidota</taxon>
        <taxon>Sphingobacteriia</taxon>
        <taxon>Sphingobacteriales</taxon>
        <taxon>Sphingobacteriaceae</taxon>
        <taxon>Solitalea</taxon>
    </lineage>
</organism>
<evidence type="ECO:0000313" key="3">
    <source>
        <dbReference type="EMBL" id="POY39014.1"/>
    </source>
</evidence>
<proteinExistence type="predicted"/>